<dbReference type="AlphaFoldDB" id="A0AAV7KE96"/>
<protein>
    <recommendedName>
        <fullName evidence="3">CCHC-type domain-containing protein</fullName>
    </recommendedName>
</protein>
<proteinExistence type="predicted"/>
<evidence type="ECO:0000313" key="2">
    <source>
        <dbReference type="Proteomes" id="UP001165289"/>
    </source>
</evidence>
<name>A0AAV7KE96_9METZ</name>
<evidence type="ECO:0008006" key="3">
    <source>
        <dbReference type="Google" id="ProtNLM"/>
    </source>
</evidence>
<accession>A0AAV7KE96</accession>
<gene>
    <name evidence="1" type="ORF">LOD99_10705</name>
</gene>
<reference evidence="1 2" key="1">
    <citation type="journal article" date="2023" name="BMC Biol.">
        <title>The compact genome of the sponge Oopsacas minuta (Hexactinellida) is lacking key metazoan core genes.</title>
        <authorList>
            <person name="Santini S."/>
            <person name="Schenkelaars Q."/>
            <person name="Jourda C."/>
            <person name="Duchesne M."/>
            <person name="Belahbib H."/>
            <person name="Rocher C."/>
            <person name="Selva M."/>
            <person name="Riesgo A."/>
            <person name="Vervoort M."/>
            <person name="Leys S.P."/>
            <person name="Kodjabachian L."/>
            <person name="Le Bivic A."/>
            <person name="Borchiellini C."/>
            <person name="Claverie J.M."/>
            <person name="Renard E."/>
        </authorList>
    </citation>
    <scope>NUCLEOTIDE SEQUENCE [LARGE SCALE GENOMIC DNA]</scope>
    <source>
        <strain evidence="1">SPO-2</strain>
    </source>
</reference>
<dbReference type="Proteomes" id="UP001165289">
    <property type="component" value="Unassembled WGS sequence"/>
</dbReference>
<dbReference type="EMBL" id="JAKMXF010000052">
    <property type="protein sequence ID" value="KAI6659736.1"/>
    <property type="molecule type" value="Genomic_DNA"/>
</dbReference>
<keyword evidence="2" id="KW-1185">Reference proteome</keyword>
<comment type="caution">
    <text evidence="1">The sequence shown here is derived from an EMBL/GenBank/DDBJ whole genome shotgun (WGS) entry which is preliminary data.</text>
</comment>
<evidence type="ECO:0000313" key="1">
    <source>
        <dbReference type="EMBL" id="KAI6659736.1"/>
    </source>
</evidence>
<sequence length="420" mass="47852">MKLLETLLLRIRDRFKKAKRSLDCLEGEWRHSNIPKKPELKKNHVCDVLESSSDDGEVPIHSVATVAKEIIVSGRFCNLSNKHVPVDKALFLLDLLQVGRRKYTQLRHTLLPDNIDSHLTVNAIELFTQIDDIESFFALSTNERFKLTHQPISEINMHPASQLHSYTGVFRWFNLLVYHLRIEKFTWSPTSPVIKESMKFLQTFIQEKTGLKVDQPNSSGGTTSTGNVARRAFSDETEYLECILSTVAIQYRLILSKIHTQLSAILRVFNSSHKANILELGKLCKDTYLVILDSFPWASMTPTLHKLLAHSEELIRESNSSCGLKAFLAEGKESCTKSVRKYRENLARKVSFETNIMDIFVRLTSQSYPTLVNYRTILTCERCGQSGHTTRSKCCNAMNNQKTSIQTLFTTLTSNTDCLS</sequence>
<organism evidence="1 2">
    <name type="scientific">Oopsacas minuta</name>
    <dbReference type="NCBI Taxonomy" id="111878"/>
    <lineage>
        <taxon>Eukaryota</taxon>
        <taxon>Metazoa</taxon>
        <taxon>Porifera</taxon>
        <taxon>Hexactinellida</taxon>
        <taxon>Hexasterophora</taxon>
        <taxon>Lyssacinosida</taxon>
        <taxon>Leucopsacidae</taxon>
        <taxon>Oopsacas</taxon>
    </lineage>
</organism>